<evidence type="ECO:0000256" key="1">
    <source>
        <dbReference type="SAM" id="MobiDB-lite"/>
    </source>
</evidence>
<reference evidence="2" key="2">
    <citation type="journal article" date="2015" name="Data Brief">
        <title>Shoot transcriptome of the giant reed, Arundo donax.</title>
        <authorList>
            <person name="Barrero R.A."/>
            <person name="Guerrero F.D."/>
            <person name="Moolhuijzen P."/>
            <person name="Goolsby J.A."/>
            <person name="Tidwell J."/>
            <person name="Bellgard S.E."/>
            <person name="Bellgard M.I."/>
        </authorList>
    </citation>
    <scope>NUCLEOTIDE SEQUENCE</scope>
    <source>
        <tissue evidence="2">Shoot tissue taken approximately 20 cm above the soil surface</tissue>
    </source>
</reference>
<proteinExistence type="predicted"/>
<accession>A0A0A9EHU1</accession>
<dbReference type="EMBL" id="GBRH01197566">
    <property type="protein sequence ID" value="JAE00330.1"/>
    <property type="molecule type" value="Transcribed_RNA"/>
</dbReference>
<organism evidence="2">
    <name type="scientific">Arundo donax</name>
    <name type="common">Giant reed</name>
    <name type="synonym">Donax arundinaceus</name>
    <dbReference type="NCBI Taxonomy" id="35708"/>
    <lineage>
        <taxon>Eukaryota</taxon>
        <taxon>Viridiplantae</taxon>
        <taxon>Streptophyta</taxon>
        <taxon>Embryophyta</taxon>
        <taxon>Tracheophyta</taxon>
        <taxon>Spermatophyta</taxon>
        <taxon>Magnoliopsida</taxon>
        <taxon>Liliopsida</taxon>
        <taxon>Poales</taxon>
        <taxon>Poaceae</taxon>
        <taxon>PACMAD clade</taxon>
        <taxon>Arundinoideae</taxon>
        <taxon>Arundineae</taxon>
        <taxon>Arundo</taxon>
    </lineage>
</organism>
<protein>
    <submittedName>
        <fullName evidence="2">Uncharacterized protein</fullName>
    </submittedName>
</protein>
<evidence type="ECO:0000313" key="2">
    <source>
        <dbReference type="EMBL" id="JAE00330.1"/>
    </source>
</evidence>
<feature type="region of interest" description="Disordered" evidence="1">
    <location>
        <begin position="1"/>
        <end position="61"/>
    </location>
</feature>
<dbReference type="AlphaFoldDB" id="A0A0A9EHU1"/>
<reference evidence="2" key="1">
    <citation type="submission" date="2014-09" db="EMBL/GenBank/DDBJ databases">
        <authorList>
            <person name="Magalhaes I.L.F."/>
            <person name="Oliveira U."/>
            <person name="Santos F.R."/>
            <person name="Vidigal T.H.D.A."/>
            <person name="Brescovit A.D."/>
            <person name="Santos A.J."/>
        </authorList>
    </citation>
    <scope>NUCLEOTIDE SEQUENCE</scope>
    <source>
        <tissue evidence="2">Shoot tissue taken approximately 20 cm above the soil surface</tissue>
    </source>
</reference>
<name>A0A0A9EHU1_ARUDO</name>
<sequence>MAATYSGLANRESPCSRAHSPRTSSGVLMQADRLTAEPPRTVEPARSSAPPPSVLTNPPAS</sequence>